<dbReference type="GO" id="GO:0052689">
    <property type="term" value="F:carboxylic ester hydrolase activity"/>
    <property type="evidence" value="ECO:0007669"/>
    <property type="project" value="TreeGrafter"/>
</dbReference>
<organism evidence="3 4">
    <name type="scientific">Plectosphaerella plurivora</name>
    <dbReference type="NCBI Taxonomy" id="936078"/>
    <lineage>
        <taxon>Eukaryota</taxon>
        <taxon>Fungi</taxon>
        <taxon>Dikarya</taxon>
        <taxon>Ascomycota</taxon>
        <taxon>Pezizomycotina</taxon>
        <taxon>Sordariomycetes</taxon>
        <taxon>Hypocreomycetidae</taxon>
        <taxon>Glomerellales</taxon>
        <taxon>Plectosphaerellaceae</taxon>
        <taxon>Plectosphaerella</taxon>
    </lineage>
</organism>
<dbReference type="InterPro" id="IPR050565">
    <property type="entry name" value="LYPA1-2/EST-like"/>
</dbReference>
<sequence length="267" mass="29431">MDLRMVVIPPQTEHTHTVVFLHGRGDTAILFADMIQGAVTSRLRSLPDTFPSFRWVFPQSELRAVASSPPERWSQWFDVWNTRDFSDREGIQAEGLRESVGSMRRIVKGEAELLGGRWDKVVLAGFDQGGSTMVHTLLNLNIVSVVPGAPAPAPGSKRLGGLMAFSSRMPFPGGTVAETREVLSLEDVPESDEVIRNTPILLEHSVDDPLALIGWGRNLRDQLQTYSAKVTWKEYPDGGHWFNYPSGMDDVVTFLSQALGTGLSVDG</sequence>
<dbReference type="AlphaFoldDB" id="A0A9P8VE47"/>
<dbReference type="SUPFAM" id="SSF53474">
    <property type="entry name" value="alpha/beta-Hydrolases"/>
    <property type="match status" value="1"/>
</dbReference>
<keyword evidence="4" id="KW-1185">Reference proteome</keyword>
<protein>
    <submittedName>
        <fullName evidence="3">Acyl-protein thioesterase</fullName>
    </submittedName>
</protein>
<dbReference type="OrthoDB" id="2418081at2759"/>
<dbReference type="EMBL" id="JAGSXJ010000007">
    <property type="protein sequence ID" value="KAH6689867.1"/>
    <property type="molecule type" value="Genomic_DNA"/>
</dbReference>
<dbReference type="GO" id="GO:0005737">
    <property type="term" value="C:cytoplasm"/>
    <property type="evidence" value="ECO:0007669"/>
    <property type="project" value="TreeGrafter"/>
</dbReference>
<gene>
    <name evidence="3" type="ORF">F5X68DRAFT_75031</name>
</gene>
<dbReference type="Pfam" id="PF02230">
    <property type="entry name" value="Abhydrolase_2"/>
    <property type="match status" value="1"/>
</dbReference>
<dbReference type="InterPro" id="IPR029058">
    <property type="entry name" value="AB_hydrolase_fold"/>
</dbReference>
<comment type="caution">
    <text evidence="3">The sequence shown here is derived from an EMBL/GenBank/DDBJ whole genome shotgun (WGS) entry which is preliminary data.</text>
</comment>
<dbReference type="InterPro" id="IPR003140">
    <property type="entry name" value="PLipase/COase/thioEstase"/>
</dbReference>
<evidence type="ECO:0000259" key="2">
    <source>
        <dbReference type="Pfam" id="PF02230"/>
    </source>
</evidence>
<reference evidence="3" key="1">
    <citation type="journal article" date="2021" name="Nat. Commun.">
        <title>Genetic determinants of endophytism in the Arabidopsis root mycobiome.</title>
        <authorList>
            <person name="Mesny F."/>
            <person name="Miyauchi S."/>
            <person name="Thiergart T."/>
            <person name="Pickel B."/>
            <person name="Atanasova L."/>
            <person name="Karlsson M."/>
            <person name="Huettel B."/>
            <person name="Barry K.W."/>
            <person name="Haridas S."/>
            <person name="Chen C."/>
            <person name="Bauer D."/>
            <person name="Andreopoulos W."/>
            <person name="Pangilinan J."/>
            <person name="LaButti K."/>
            <person name="Riley R."/>
            <person name="Lipzen A."/>
            <person name="Clum A."/>
            <person name="Drula E."/>
            <person name="Henrissat B."/>
            <person name="Kohler A."/>
            <person name="Grigoriev I.V."/>
            <person name="Martin F.M."/>
            <person name="Hacquard S."/>
        </authorList>
    </citation>
    <scope>NUCLEOTIDE SEQUENCE</scope>
    <source>
        <strain evidence="3">MPI-SDFR-AT-0117</strain>
    </source>
</reference>
<feature type="domain" description="Phospholipase/carboxylesterase/thioesterase" evidence="2">
    <location>
        <begin position="6"/>
        <end position="257"/>
    </location>
</feature>
<name>A0A9P8VE47_9PEZI</name>
<accession>A0A9P8VE47</accession>
<comment type="similarity">
    <text evidence="1">Belongs to the AB hydrolase superfamily. AB hydrolase 2 family.</text>
</comment>
<dbReference type="GO" id="GO:0008474">
    <property type="term" value="F:palmitoyl-(protein) hydrolase activity"/>
    <property type="evidence" value="ECO:0007669"/>
    <property type="project" value="TreeGrafter"/>
</dbReference>
<dbReference type="PANTHER" id="PTHR10655">
    <property type="entry name" value="LYSOPHOSPHOLIPASE-RELATED"/>
    <property type="match status" value="1"/>
</dbReference>
<dbReference type="Gene3D" id="3.40.50.1820">
    <property type="entry name" value="alpha/beta hydrolase"/>
    <property type="match status" value="1"/>
</dbReference>
<dbReference type="PANTHER" id="PTHR10655:SF63">
    <property type="entry name" value="PHOSPHOLIPASE_CARBOXYLESTERASE_THIOESTERASE DOMAIN-CONTAINING PROTEIN"/>
    <property type="match status" value="1"/>
</dbReference>
<evidence type="ECO:0000313" key="3">
    <source>
        <dbReference type="EMBL" id="KAH6689867.1"/>
    </source>
</evidence>
<proteinExistence type="inferred from homology"/>
<evidence type="ECO:0000256" key="1">
    <source>
        <dbReference type="ARBA" id="ARBA00006499"/>
    </source>
</evidence>
<dbReference type="Proteomes" id="UP000770015">
    <property type="component" value="Unassembled WGS sequence"/>
</dbReference>
<evidence type="ECO:0000313" key="4">
    <source>
        <dbReference type="Proteomes" id="UP000770015"/>
    </source>
</evidence>